<dbReference type="Pfam" id="PF07571">
    <property type="entry name" value="TAF6_C"/>
    <property type="match status" value="1"/>
</dbReference>
<dbReference type="GO" id="GO:0046982">
    <property type="term" value="F:protein heterodimerization activity"/>
    <property type="evidence" value="ECO:0007669"/>
    <property type="project" value="InterPro"/>
</dbReference>
<dbReference type="GO" id="GO:0046695">
    <property type="term" value="C:SLIK (SAGA-like) complex"/>
    <property type="evidence" value="ECO:0007669"/>
    <property type="project" value="InterPro"/>
</dbReference>
<dbReference type="PANTHER" id="PTHR10221">
    <property type="entry name" value="TRANSCRIPTION INITIATION FACTOR TFIID SUBUNIT 6"/>
    <property type="match status" value="1"/>
</dbReference>
<comment type="caution">
    <text evidence="9">The sequence shown here is derived from an EMBL/GenBank/DDBJ whole genome shotgun (WGS) entry which is preliminary data.</text>
</comment>
<gene>
    <name evidence="9" type="ORF">NQ318_008948</name>
</gene>
<keyword evidence="5" id="KW-0539">Nucleus</keyword>
<dbReference type="InterPro" id="IPR037796">
    <property type="entry name" value="TAF6"/>
</dbReference>
<dbReference type="Gene3D" id="1.10.20.10">
    <property type="entry name" value="Histone, subunit A"/>
    <property type="match status" value="1"/>
</dbReference>
<evidence type="ECO:0000256" key="3">
    <source>
        <dbReference type="ARBA" id="ARBA00023015"/>
    </source>
</evidence>
<evidence type="ECO:0000313" key="10">
    <source>
        <dbReference type="Proteomes" id="UP001162162"/>
    </source>
</evidence>
<reference evidence="9" key="1">
    <citation type="journal article" date="2023" name="Insect Mol. Biol.">
        <title>Genome sequencing provides insights into the evolution of gene families encoding plant cell wall-degrading enzymes in longhorned beetles.</title>
        <authorList>
            <person name="Shin N.R."/>
            <person name="Okamura Y."/>
            <person name="Kirsch R."/>
            <person name="Pauchet Y."/>
        </authorList>
    </citation>
    <scope>NUCLEOTIDE SEQUENCE</scope>
    <source>
        <strain evidence="9">AMC_N1</strain>
    </source>
</reference>
<dbReference type="Proteomes" id="UP001162162">
    <property type="component" value="Unassembled WGS sequence"/>
</dbReference>
<comment type="subcellular location">
    <subcellularLocation>
        <location evidence="1">Nucleus</location>
    </subcellularLocation>
</comment>
<dbReference type="GO" id="GO:0005669">
    <property type="term" value="C:transcription factor TFIID complex"/>
    <property type="evidence" value="ECO:0007669"/>
    <property type="project" value="InterPro"/>
</dbReference>
<dbReference type="CDD" id="cd08050">
    <property type="entry name" value="TAF6C"/>
    <property type="match status" value="1"/>
</dbReference>
<comment type="similarity">
    <text evidence="2">Belongs to the TAF6 family.</text>
</comment>
<dbReference type="SUPFAM" id="SSF47113">
    <property type="entry name" value="Histone-fold"/>
    <property type="match status" value="1"/>
</dbReference>
<evidence type="ECO:0000259" key="8">
    <source>
        <dbReference type="SMART" id="SM00803"/>
    </source>
</evidence>
<keyword evidence="10" id="KW-1185">Reference proteome</keyword>
<dbReference type="AlphaFoldDB" id="A0AAV8ZCC2"/>
<dbReference type="CDD" id="cd22931">
    <property type="entry name" value="HFD_TAF6"/>
    <property type="match status" value="1"/>
</dbReference>
<sequence>MSKLNENDLYGTNFSIESMKVIAEGIGIGNLVDDAAKELAEDVSFRLKHIIQDAAKFMNHAKRIKLLSSDVDCALKAKNIEPQYGFQSAEPLPFRFASGGGRELHFIEEKEVDINDLLQNLNPKAPLDCTLRSHWLFIDGVQPTIPENPPPVAKNVQKLESVDPINKKPAKETSGKPSTGKQKLRNVETVQIKQLATHELSVEQQLYYKEITEACVGSDEARRAEALQSLSSDPGLHEMLPRMCTFIIEGVRVNVVQNNLALLIYLMRMVKALLDNQSLYLEKYLHELIPSVTTCIVSKQLCMRPDVDNHWALRDFASRLMSQICKNFNTSTNNIQTRVTRMFTNALHQGEKVPLSSLYGALQGLSELGTEVVRIFVLPKIRNIGARIETHLEGSLMSNNVDKIASGHIKQLLVKVLAPILKSIRNMPDNIDEYKQDYGYLGVALYNAVIKARTQPNLVTTTVSSNMANSPITCSSTITRTATTPSGIIQQNTNAGRTIVMNPSPRIPTQQGNQKFVFVTQRPQTPVGTSHPSQTNASVTGQNTVVKFVSNTNQASQKMTTQQKLVVVSSQMGQSTFSAQNSGMVSPGNQPAATLISKSSFTIQQQQQQGQPSVDDLSHLA</sequence>
<keyword evidence="4" id="KW-0804">Transcription</keyword>
<dbReference type="PANTHER" id="PTHR10221:SF9">
    <property type="entry name" value="TRANSCRIPTION INITIATION FACTOR TFIID SUBUNIT 6"/>
    <property type="match status" value="1"/>
</dbReference>
<dbReference type="Gene3D" id="1.25.40.770">
    <property type="entry name" value="TAF6, C-terminal HEAT repeat domain"/>
    <property type="match status" value="1"/>
</dbReference>
<name>A0AAV8ZCC2_9CUCU</name>
<dbReference type="InterPro" id="IPR004823">
    <property type="entry name" value="TAF_TATA-bd_Histone-like_dom"/>
</dbReference>
<accession>A0AAV8ZCC2</accession>
<evidence type="ECO:0000313" key="9">
    <source>
        <dbReference type="EMBL" id="KAJ8961264.1"/>
    </source>
</evidence>
<dbReference type="Pfam" id="PF02969">
    <property type="entry name" value="TAF"/>
    <property type="match status" value="1"/>
</dbReference>
<dbReference type="GO" id="GO:0003713">
    <property type="term" value="F:transcription coactivator activity"/>
    <property type="evidence" value="ECO:0007669"/>
    <property type="project" value="TreeGrafter"/>
</dbReference>
<evidence type="ECO:0000256" key="1">
    <source>
        <dbReference type="ARBA" id="ARBA00004123"/>
    </source>
</evidence>
<dbReference type="GO" id="GO:0051123">
    <property type="term" value="P:RNA polymerase II preinitiation complex assembly"/>
    <property type="evidence" value="ECO:0007669"/>
    <property type="project" value="TreeGrafter"/>
</dbReference>
<dbReference type="InterPro" id="IPR011442">
    <property type="entry name" value="TAF6_C"/>
</dbReference>
<feature type="domain" description="TATA box binding protein associated factor (TAF) histone-like fold" evidence="8">
    <location>
        <begin position="13"/>
        <end position="76"/>
    </location>
</feature>
<proteinExistence type="inferred from homology"/>
<dbReference type="GO" id="GO:0016251">
    <property type="term" value="F:RNA polymerase II general transcription initiation factor activity"/>
    <property type="evidence" value="ECO:0007669"/>
    <property type="project" value="InterPro"/>
</dbReference>
<protein>
    <recommendedName>
        <fullName evidence="6">Transcription initiation factor TFIID subunit 6</fullName>
    </recommendedName>
</protein>
<dbReference type="SMART" id="SM00803">
    <property type="entry name" value="TAF"/>
    <property type="match status" value="1"/>
</dbReference>
<feature type="region of interest" description="Disordered" evidence="7">
    <location>
        <begin position="600"/>
        <end position="621"/>
    </location>
</feature>
<dbReference type="GO" id="GO:0000124">
    <property type="term" value="C:SAGA complex"/>
    <property type="evidence" value="ECO:0007669"/>
    <property type="project" value="InterPro"/>
</dbReference>
<evidence type="ECO:0000256" key="6">
    <source>
        <dbReference type="ARBA" id="ARBA00040091"/>
    </source>
</evidence>
<dbReference type="InterPro" id="IPR046344">
    <property type="entry name" value="TAF6_C_sf"/>
</dbReference>
<evidence type="ECO:0000256" key="7">
    <source>
        <dbReference type="SAM" id="MobiDB-lite"/>
    </source>
</evidence>
<feature type="region of interest" description="Disordered" evidence="7">
    <location>
        <begin position="161"/>
        <end position="182"/>
    </location>
</feature>
<dbReference type="InterPro" id="IPR009072">
    <property type="entry name" value="Histone-fold"/>
</dbReference>
<dbReference type="FunFam" id="1.10.20.10:FF:000030">
    <property type="entry name" value="Transcription initiation factor TFIID subunit 6"/>
    <property type="match status" value="1"/>
</dbReference>
<evidence type="ECO:0000256" key="2">
    <source>
        <dbReference type="ARBA" id="ARBA00007688"/>
    </source>
</evidence>
<feature type="compositionally biased region" description="Basic and acidic residues" evidence="7">
    <location>
        <begin position="165"/>
        <end position="174"/>
    </location>
</feature>
<organism evidence="9 10">
    <name type="scientific">Aromia moschata</name>
    <dbReference type="NCBI Taxonomy" id="1265417"/>
    <lineage>
        <taxon>Eukaryota</taxon>
        <taxon>Metazoa</taxon>
        <taxon>Ecdysozoa</taxon>
        <taxon>Arthropoda</taxon>
        <taxon>Hexapoda</taxon>
        <taxon>Insecta</taxon>
        <taxon>Pterygota</taxon>
        <taxon>Neoptera</taxon>
        <taxon>Endopterygota</taxon>
        <taxon>Coleoptera</taxon>
        <taxon>Polyphaga</taxon>
        <taxon>Cucujiformia</taxon>
        <taxon>Chrysomeloidea</taxon>
        <taxon>Cerambycidae</taxon>
        <taxon>Cerambycinae</taxon>
        <taxon>Callichromatini</taxon>
        <taxon>Aromia</taxon>
    </lineage>
</organism>
<dbReference type="EMBL" id="JAPWTK010000006">
    <property type="protein sequence ID" value="KAJ8961264.1"/>
    <property type="molecule type" value="Genomic_DNA"/>
</dbReference>
<evidence type="ECO:0000256" key="4">
    <source>
        <dbReference type="ARBA" id="ARBA00023163"/>
    </source>
</evidence>
<dbReference type="FunFam" id="1.25.40.770:FF:000001">
    <property type="entry name" value="Transcription initiation factor TFIID subunit 6"/>
    <property type="match status" value="1"/>
</dbReference>
<keyword evidence="3" id="KW-0805">Transcription regulation</keyword>
<evidence type="ECO:0000256" key="5">
    <source>
        <dbReference type="ARBA" id="ARBA00023242"/>
    </source>
</evidence>